<dbReference type="PANTHER" id="PTHR36109:SF2">
    <property type="entry name" value="MEMBRANE PROTEIN"/>
    <property type="match status" value="1"/>
</dbReference>
<evidence type="ECO:0000313" key="2">
    <source>
        <dbReference type="EMBL" id="KGP89969.1"/>
    </source>
</evidence>
<dbReference type="EMBL" id="AVBG01000018">
    <property type="protein sequence ID" value="KGP89969.1"/>
    <property type="molecule type" value="Genomic_DNA"/>
</dbReference>
<dbReference type="PANTHER" id="PTHR36109">
    <property type="entry name" value="MEMBRANE PROTEIN-RELATED"/>
    <property type="match status" value="1"/>
</dbReference>
<protein>
    <submittedName>
        <fullName evidence="2">Low temperature-induced protein</fullName>
    </submittedName>
</protein>
<evidence type="ECO:0000313" key="3">
    <source>
        <dbReference type="Proteomes" id="UP000030153"/>
    </source>
</evidence>
<proteinExistence type="predicted"/>
<dbReference type="OrthoDB" id="118405at2"/>
<reference evidence="2 3" key="1">
    <citation type="submission" date="2013-08" db="EMBL/GenBank/DDBJ databases">
        <title>Genome of Pontibacillus chungwhensis.</title>
        <authorList>
            <person name="Wang Q."/>
            <person name="Wang G."/>
        </authorList>
    </citation>
    <scope>NUCLEOTIDE SEQUENCE [LARGE SCALE GENOMIC DNA]</scope>
    <source>
        <strain evidence="2 3">BH030062</strain>
    </source>
</reference>
<keyword evidence="3" id="KW-1185">Reference proteome</keyword>
<evidence type="ECO:0000256" key="1">
    <source>
        <dbReference type="SAM" id="MobiDB-lite"/>
    </source>
</evidence>
<dbReference type="eggNOG" id="COG3861">
    <property type="taxonomic scope" value="Bacteria"/>
</dbReference>
<dbReference type="RefSeq" id="WP_036787066.1">
    <property type="nucleotide sequence ID" value="NZ_AVBG01000018.1"/>
</dbReference>
<sequence>MDTKIIGGVFSELNHAENAISELQHLGYDSNDISVFAKEKENVKRLEEEKNSPSSSSHDEIADGAGSATELGAISGRSLGGIGGLLTNIGLVPVPGKGTLTSAGPIAFNSGEESDAGGEGVTHSLHKAGIPKEDAQQYESYVKDGKIIVLVEAIGNMQHDVYRTFLTNHSENRAMYPDSY</sequence>
<gene>
    <name evidence="2" type="ORF">N780_07800</name>
</gene>
<dbReference type="STRING" id="1385513.N780_07800"/>
<dbReference type="InterPro" id="IPR052948">
    <property type="entry name" value="Low_temp-induced_all0457"/>
</dbReference>
<feature type="compositionally biased region" description="Basic and acidic residues" evidence="1">
    <location>
        <begin position="44"/>
        <end position="61"/>
    </location>
</feature>
<name>A0A0A2UPV7_9BACI</name>
<comment type="caution">
    <text evidence="2">The sequence shown here is derived from an EMBL/GenBank/DDBJ whole genome shotgun (WGS) entry which is preliminary data.</text>
</comment>
<organism evidence="2 3">
    <name type="scientific">Pontibacillus chungwhensis BH030062</name>
    <dbReference type="NCBI Taxonomy" id="1385513"/>
    <lineage>
        <taxon>Bacteria</taxon>
        <taxon>Bacillati</taxon>
        <taxon>Bacillota</taxon>
        <taxon>Bacilli</taxon>
        <taxon>Bacillales</taxon>
        <taxon>Bacillaceae</taxon>
        <taxon>Pontibacillus</taxon>
    </lineage>
</organism>
<accession>A0A0A2UPV7</accession>
<dbReference type="Proteomes" id="UP000030153">
    <property type="component" value="Unassembled WGS sequence"/>
</dbReference>
<dbReference type="AlphaFoldDB" id="A0A0A2UPV7"/>
<feature type="region of interest" description="Disordered" evidence="1">
    <location>
        <begin position="44"/>
        <end position="65"/>
    </location>
</feature>